<feature type="domain" description="AtuA-like ferredoxin-fold" evidence="2">
    <location>
        <begin position="516"/>
        <end position="614"/>
    </location>
</feature>
<evidence type="ECO:0000313" key="4">
    <source>
        <dbReference type="Proteomes" id="UP000054466"/>
    </source>
</evidence>
<dbReference type="AlphaFoldDB" id="A0A0D2CKC2"/>
<dbReference type="PANTHER" id="PTHR47585:SF1">
    <property type="entry name" value="DUF1446 DOMAIN-CONTAINING PROTEIN"/>
    <property type="match status" value="1"/>
</dbReference>
<evidence type="ECO:0000313" key="3">
    <source>
        <dbReference type="EMBL" id="KIW31613.1"/>
    </source>
</evidence>
<organism evidence="3 4">
    <name type="scientific">Cladophialophora immunda</name>
    <dbReference type="NCBI Taxonomy" id="569365"/>
    <lineage>
        <taxon>Eukaryota</taxon>
        <taxon>Fungi</taxon>
        <taxon>Dikarya</taxon>
        <taxon>Ascomycota</taxon>
        <taxon>Pezizomycotina</taxon>
        <taxon>Eurotiomycetes</taxon>
        <taxon>Chaetothyriomycetidae</taxon>
        <taxon>Chaetothyriales</taxon>
        <taxon>Herpotrichiellaceae</taxon>
        <taxon>Cladophialophora</taxon>
    </lineage>
</organism>
<dbReference type="Pfam" id="PF07287">
    <property type="entry name" value="AtuA"/>
    <property type="match status" value="1"/>
</dbReference>
<evidence type="ECO:0000259" key="1">
    <source>
        <dbReference type="Pfam" id="PF07287"/>
    </source>
</evidence>
<dbReference type="Pfam" id="PF23544">
    <property type="entry name" value="AtuA_ferredoxin"/>
    <property type="match status" value="1"/>
</dbReference>
<dbReference type="VEuPathDB" id="FungiDB:PV07_03240"/>
<dbReference type="EMBL" id="KN847041">
    <property type="protein sequence ID" value="KIW31613.1"/>
    <property type="molecule type" value="Genomic_DNA"/>
</dbReference>
<evidence type="ECO:0000259" key="2">
    <source>
        <dbReference type="Pfam" id="PF23544"/>
    </source>
</evidence>
<dbReference type="InterPro" id="IPR056362">
    <property type="entry name" value="AtuA-like_ferredoxin_dom"/>
</dbReference>
<proteinExistence type="predicted"/>
<keyword evidence="4" id="KW-1185">Reference proteome</keyword>
<sequence length="669" mass="73274">MGDPGPASTPTTRPCRIANCSGARGDPGYQMLRQATYGPVDFITGDYLAEMNLAENAQKMAAGKHDGWEPTAWDGLEQTLDVIKEKGIRIIINGGALNPKGLAKKAQKLVSDRGLDLKVAYVYGDDLMEEVKSSLEKTGKLPQHLDGENEKVSLAEHATDLLDTKGKPIVSANAYLGARAIVKGLELGADVIICGRVADASPVIGAAWYWHKWSDTDYDRLAGALVAGHLIECSAYATGSNFSGFDEYPLETFVDLSFGIAEIADDGTSIITKHDGTNGLVNEDNVKCQFLYELQGGTYLNSDVSADTTDIKINQVGKNRVKLSNIRGYPPPPTTKLAIFYHGGYEAQLLTNATGYATAEKWKLFETQMRHALKQKGLIDQYQLLDFQILGTPEANPKSQFSSTTYCRLFVQADTEAAIYGLVKAWSEIAMQHFSGFHLSLDYRTALPRSYLAFYPALYPQNDLKEGVAILSADGEDAQTADAGHPPQYQKLAPRENYETAHPVDLASFGPTRKARLGDVALARSGDKGANINFGIFVRRAEHYPWLQTFMTRSKLQELMGDDWQDDFFIERMEFPNLWAVHFVIYGPLGRGVSSCRLLDALGKGFADYIRDKVVDVPEKILADVDAVKKERRAMLENPPVVDIVSFIGLNSDPGGAVFGGLSISLIDA</sequence>
<dbReference type="GeneID" id="27342434"/>
<protein>
    <recommendedName>
        <fullName evidence="5">DUF1446 domain-containing protein</fullName>
    </recommendedName>
</protein>
<accession>A0A0D2CKC2</accession>
<feature type="domain" description="Acyclic terpene utilisation N-terminal" evidence="1">
    <location>
        <begin position="16"/>
        <end position="469"/>
    </location>
</feature>
<gene>
    <name evidence="3" type="ORF">PV07_03240</name>
</gene>
<dbReference type="OrthoDB" id="10265871at2759"/>
<dbReference type="RefSeq" id="XP_016251829.1">
    <property type="nucleotide sequence ID" value="XM_016389927.1"/>
</dbReference>
<reference evidence="3 4" key="1">
    <citation type="submission" date="2015-01" db="EMBL/GenBank/DDBJ databases">
        <title>The Genome Sequence of Cladophialophora immunda CBS83496.</title>
        <authorList>
            <consortium name="The Broad Institute Genomics Platform"/>
            <person name="Cuomo C."/>
            <person name="de Hoog S."/>
            <person name="Gorbushina A."/>
            <person name="Stielow B."/>
            <person name="Teixiera M."/>
            <person name="Abouelleil A."/>
            <person name="Chapman S.B."/>
            <person name="Priest M."/>
            <person name="Young S.K."/>
            <person name="Wortman J."/>
            <person name="Nusbaum C."/>
            <person name="Birren B."/>
        </authorList>
    </citation>
    <scope>NUCLEOTIDE SEQUENCE [LARGE SCALE GENOMIC DNA]</scope>
    <source>
        <strain evidence="3 4">CBS 83496</strain>
    </source>
</reference>
<dbReference type="HOGENOM" id="CLU_012617_0_0_1"/>
<dbReference type="InterPro" id="IPR010839">
    <property type="entry name" value="AtuA_N"/>
</dbReference>
<name>A0A0D2CKC2_9EURO</name>
<dbReference type="Proteomes" id="UP000054466">
    <property type="component" value="Unassembled WGS sequence"/>
</dbReference>
<dbReference type="PANTHER" id="PTHR47585">
    <property type="match status" value="1"/>
</dbReference>
<evidence type="ECO:0008006" key="5">
    <source>
        <dbReference type="Google" id="ProtNLM"/>
    </source>
</evidence>